<accession>A0A0G1HF37</accession>
<sequence length="204" mass="22007">MSINQKGFANVILILLIVVILVGAVGYFAFVKKSEPIAQQSPTPTPTQTQKPVSPTLTPDKTVNLKTYTDSNLNYSFQYPPTSCELQRELGDTSLALCYLPKGSDGGAKHNNGYVITLGFISQSQLNVMGITYCGAYPNDSSRCESFKIGKVIASIDWGTGADASASAWISHPNGGIVTFNLQPVTSESKEILKQILSTFKFTN</sequence>
<name>A0A0G1HF37_UNCKA</name>
<evidence type="ECO:0000313" key="3">
    <source>
        <dbReference type="EMBL" id="KKT45500.1"/>
    </source>
</evidence>
<feature type="region of interest" description="Disordered" evidence="1">
    <location>
        <begin position="38"/>
        <end position="59"/>
    </location>
</feature>
<feature type="transmembrane region" description="Helical" evidence="2">
    <location>
        <begin position="7"/>
        <end position="30"/>
    </location>
</feature>
<evidence type="ECO:0000256" key="1">
    <source>
        <dbReference type="SAM" id="MobiDB-lite"/>
    </source>
</evidence>
<dbReference type="STRING" id="1619110.UW36_C0004G0002"/>
<dbReference type="AlphaFoldDB" id="A0A0G1HF37"/>
<keyword evidence="2" id="KW-0812">Transmembrane</keyword>
<dbReference type="EMBL" id="LCIA01000004">
    <property type="protein sequence ID" value="KKT45500.1"/>
    <property type="molecule type" value="Genomic_DNA"/>
</dbReference>
<organism evidence="3 4">
    <name type="scientific">candidate division WWE3 bacterium GW2011_GWA2_44_16</name>
    <dbReference type="NCBI Taxonomy" id="1619110"/>
    <lineage>
        <taxon>Bacteria</taxon>
        <taxon>Katanobacteria</taxon>
    </lineage>
</organism>
<gene>
    <name evidence="3" type="ORF">UW36_C0004G0002</name>
</gene>
<reference evidence="3 4" key="1">
    <citation type="journal article" date="2015" name="Nature">
        <title>rRNA introns, odd ribosomes, and small enigmatic genomes across a large radiation of phyla.</title>
        <authorList>
            <person name="Brown C.T."/>
            <person name="Hug L.A."/>
            <person name="Thomas B.C."/>
            <person name="Sharon I."/>
            <person name="Castelle C.J."/>
            <person name="Singh A."/>
            <person name="Wilkins M.J."/>
            <person name="Williams K.H."/>
            <person name="Banfield J.F."/>
        </authorList>
    </citation>
    <scope>NUCLEOTIDE SEQUENCE [LARGE SCALE GENOMIC DNA]</scope>
</reference>
<comment type="caution">
    <text evidence="3">The sequence shown here is derived from an EMBL/GenBank/DDBJ whole genome shotgun (WGS) entry which is preliminary data.</text>
</comment>
<evidence type="ECO:0000256" key="2">
    <source>
        <dbReference type="SAM" id="Phobius"/>
    </source>
</evidence>
<feature type="compositionally biased region" description="Low complexity" evidence="1">
    <location>
        <begin position="39"/>
        <end position="56"/>
    </location>
</feature>
<evidence type="ECO:0000313" key="4">
    <source>
        <dbReference type="Proteomes" id="UP000034128"/>
    </source>
</evidence>
<proteinExistence type="predicted"/>
<keyword evidence="2" id="KW-0472">Membrane</keyword>
<keyword evidence="2" id="KW-1133">Transmembrane helix</keyword>
<dbReference type="Proteomes" id="UP000034128">
    <property type="component" value="Unassembled WGS sequence"/>
</dbReference>
<protein>
    <submittedName>
        <fullName evidence="3">Uncharacterized protein</fullName>
    </submittedName>
</protein>